<evidence type="ECO:0000313" key="14">
    <source>
        <dbReference type="EMBL" id="KAF9743702.1"/>
    </source>
</evidence>
<feature type="transmembrane region" description="Helical" evidence="12">
    <location>
        <begin position="391"/>
        <end position="409"/>
    </location>
</feature>
<evidence type="ECO:0000313" key="15">
    <source>
        <dbReference type="Proteomes" id="UP000616885"/>
    </source>
</evidence>
<dbReference type="EMBL" id="JADCTT010000016">
    <property type="protein sequence ID" value="KAF9743702.1"/>
    <property type="molecule type" value="Genomic_DNA"/>
</dbReference>
<dbReference type="PANTHER" id="PTHR23516">
    <property type="entry name" value="SAM (S-ADENOSYL METHIONINE) TRANSPORTER"/>
    <property type="match status" value="1"/>
</dbReference>
<comment type="caution">
    <text evidence="14">The sequence shown here is derived from an EMBL/GenBank/DDBJ whole genome shotgun (WGS) entry which is preliminary data.</text>
</comment>
<feature type="transmembrane region" description="Helical" evidence="12">
    <location>
        <begin position="359"/>
        <end position="379"/>
    </location>
</feature>
<evidence type="ECO:0000256" key="8">
    <source>
        <dbReference type="ARBA" id="ARBA00023065"/>
    </source>
</evidence>
<keyword evidence="5" id="KW-1003">Cell membrane</keyword>
<name>A0A8H7N1Q4_BIOOC</name>
<evidence type="ECO:0000256" key="1">
    <source>
        <dbReference type="ARBA" id="ARBA00003019"/>
    </source>
</evidence>
<dbReference type="GO" id="GO:0015098">
    <property type="term" value="F:molybdate ion transmembrane transporter activity"/>
    <property type="evidence" value="ECO:0007669"/>
    <property type="project" value="InterPro"/>
</dbReference>
<dbReference type="PANTHER" id="PTHR23516:SF1">
    <property type="entry name" value="MOLYBDATE-ANION TRANSPORTER"/>
    <property type="match status" value="1"/>
</dbReference>
<keyword evidence="13" id="KW-0732">Signal</keyword>
<proteinExistence type="predicted"/>
<keyword evidence="6 12" id="KW-0812">Transmembrane</keyword>
<dbReference type="AlphaFoldDB" id="A0A8H7N1Q4"/>
<evidence type="ECO:0000256" key="12">
    <source>
        <dbReference type="SAM" id="Phobius"/>
    </source>
</evidence>
<feature type="transmembrane region" description="Helical" evidence="12">
    <location>
        <begin position="89"/>
        <end position="109"/>
    </location>
</feature>
<feature type="transmembrane region" description="Helical" evidence="12">
    <location>
        <begin position="297"/>
        <end position="317"/>
    </location>
</feature>
<feature type="transmembrane region" description="Helical" evidence="12">
    <location>
        <begin position="177"/>
        <end position="201"/>
    </location>
</feature>
<evidence type="ECO:0000256" key="6">
    <source>
        <dbReference type="ARBA" id="ARBA00022692"/>
    </source>
</evidence>
<protein>
    <recommendedName>
        <fullName evidence="3">Molybdate-anion transporter</fullName>
    </recommendedName>
    <alternativeName>
        <fullName evidence="10">Major facilitator superfamily domain-containing protein 5</fullName>
    </alternativeName>
    <alternativeName>
        <fullName evidence="11">Molybdate transporter 2 homolog</fullName>
    </alternativeName>
</protein>
<keyword evidence="4" id="KW-0813">Transport</keyword>
<sequence length="495" mass="54292">MDAYTPTLVALLILLAAVFLHQNKSRSAPLLIITHVGGEKLGTIGDELVIFRARFLQIYSLAIAADWLQGSFTYSLYKNTHRLTEATIASLFITGFLSAGIGAFFAGTFADRFGRKRACLFYCFLYAVSCLLILSPNLKTLFIGRVLSGLGTTILFTAFEAWMIAECNRLGFGDDDGILNSIFGTMSVLNGFIAIACGLVSQLLVKLTSSEKAPFIASIICLVPASYLISTSWVENYGKKNLSSSVPSDGTLSRLWPRIFTVTYVTTFLEGSMYIMVFSWAGILISADKPSNNSASLPFGIIFASFMSSMTLGSYIFEIATRNGNHSLQASSHAIQIALSFAASGLLLAVMFERAIFRFWALCLFELSLGIYFPAVAYVKGILVPEEHRAKIYGAMRVPVNAFVMFVLSKVEDTDESREDRLVVCSGLLLIGIVLTARYMHALEAAIFPGAFVPKSSSFLLSDLLWLIRVFESNGINVFLGQKDPLHLVREFLIS</sequence>
<organism evidence="14 15">
    <name type="scientific">Bionectria ochroleuca</name>
    <name type="common">Gliocladium roseum</name>
    <dbReference type="NCBI Taxonomy" id="29856"/>
    <lineage>
        <taxon>Eukaryota</taxon>
        <taxon>Fungi</taxon>
        <taxon>Dikarya</taxon>
        <taxon>Ascomycota</taxon>
        <taxon>Pezizomycotina</taxon>
        <taxon>Sordariomycetes</taxon>
        <taxon>Hypocreomycetidae</taxon>
        <taxon>Hypocreales</taxon>
        <taxon>Bionectriaceae</taxon>
        <taxon>Clonostachys</taxon>
    </lineage>
</organism>
<keyword evidence="7 12" id="KW-1133">Transmembrane helix</keyword>
<keyword evidence="9 12" id="KW-0472">Membrane</keyword>
<feature type="transmembrane region" description="Helical" evidence="12">
    <location>
        <begin position="333"/>
        <end position="352"/>
    </location>
</feature>
<feature type="transmembrane region" description="Helical" evidence="12">
    <location>
        <begin position="213"/>
        <end position="234"/>
    </location>
</feature>
<dbReference type="Pfam" id="PF05631">
    <property type="entry name" value="MFS_5"/>
    <property type="match status" value="1"/>
</dbReference>
<dbReference type="GO" id="GO:0006811">
    <property type="term" value="P:monoatomic ion transport"/>
    <property type="evidence" value="ECO:0007669"/>
    <property type="project" value="UniProtKB-KW"/>
</dbReference>
<reference evidence="14" key="1">
    <citation type="submission" date="2020-10" db="EMBL/GenBank/DDBJ databases">
        <title>High-Quality Genome Resource of Clonostachys rosea strain S41 by Oxford Nanopore Long-Read Sequencing.</title>
        <authorList>
            <person name="Wang H."/>
        </authorList>
    </citation>
    <scope>NUCLEOTIDE SEQUENCE</scope>
    <source>
        <strain evidence="14">S41</strain>
    </source>
</reference>
<evidence type="ECO:0000256" key="5">
    <source>
        <dbReference type="ARBA" id="ARBA00022475"/>
    </source>
</evidence>
<dbReference type="InterPro" id="IPR036259">
    <property type="entry name" value="MFS_trans_sf"/>
</dbReference>
<feature type="transmembrane region" description="Helical" evidence="12">
    <location>
        <begin position="421"/>
        <end position="440"/>
    </location>
</feature>
<dbReference type="Proteomes" id="UP000616885">
    <property type="component" value="Unassembled WGS sequence"/>
</dbReference>
<evidence type="ECO:0000256" key="4">
    <source>
        <dbReference type="ARBA" id="ARBA00022448"/>
    </source>
</evidence>
<gene>
    <name evidence="14" type="ORF">IM811_006042</name>
</gene>
<feature type="transmembrane region" description="Helical" evidence="12">
    <location>
        <begin position="115"/>
        <end position="134"/>
    </location>
</feature>
<feature type="transmembrane region" description="Helical" evidence="12">
    <location>
        <begin position="146"/>
        <end position="165"/>
    </location>
</feature>
<evidence type="ECO:0000256" key="7">
    <source>
        <dbReference type="ARBA" id="ARBA00022989"/>
    </source>
</evidence>
<feature type="transmembrane region" description="Helical" evidence="12">
    <location>
        <begin position="262"/>
        <end position="285"/>
    </location>
</feature>
<evidence type="ECO:0000256" key="11">
    <source>
        <dbReference type="ARBA" id="ARBA00032555"/>
    </source>
</evidence>
<evidence type="ECO:0000256" key="9">
    <source>
        <dbReference type="ARBA" id="ARBA00023136"/>
    </source>
</evidence>
<dbReference type="Gene3D" id="1.20.1250.20">
    <property type="entry name" value="MFS general substrate transporter like domains"/>
    <property type="match status" value="1"/>
</dbReference>
<evidence type="ECO:0000256" key="3">
    <source>
        <dbReference type="ARBA" id="ARBA00021242"/>
    </source>
</evidence>
<feature type="signal peptide" evidence="13">
    <location>
        <begin position="1"/>
        <end position="27"/>
    </location>
</feature>
<dbReference type="GO" id="GO:0005886">
    <property type="term" value="C:plasma membrane"/>
    <property type="evidence" value="ECO:0007669"/>
    <property type="project" value="UniProtKB-SubCell"/>
</dbReference>
<accession>A0A8H7N1Q4</accession>
<evidence type="ECO:0000256" key="13">
    <source>
        <dbReference type="SAM" id="SignalP"/>
    </source>
</evidence>
<feature type="chain" id="PRO_5034210315" description="Molybdate-anion transporter" evidence="13">
    <location>
        <begin position="28"/>
        <end position="495"/>
    </location>
</feature>
<comment type="function">
    <text evidence="1">Mediates high-affinity intracellular uptake of the rare oligo-element molybdenum.</text>
</comment>
<keyword evidence="8" id="KW-0406">Ion transport</keyword>
<dbReference type="InterPro" id="IPR008509">
    <property type="entry name" value="MOT2/MFSD5"/>
</dbReference>
<evidence type="ECO:0000256" key="10">
    <source>
        <dbReference type="ARBA" id="ARBA00030646"/>
    </source>
</evidence>
<dbReference type="SUPFAM" id="SSF103473">
    <property type="entry name" value="MFS general substrate transporter"/>
    <property type="match status" value="1"/>
</dbReference>
<evidence type="ECO:0000256" key="2">
    <source>
        <dbReference type="ARBA" id="ARBA00004651"/>
    </source>
</evidence>
<comment type="subcellular location">
    <subcellularLocation>
        <location evidence="2">Cell membrane</location>
        <topology evidence="2">Multi-pass membrane protein</topology>
    </subcellularLocation>
</comment>